<reference evidence="2 3" key="1">
    <citation type="journal article" date="2013" name="J. Biotechnol.">
        <title>Establishment and interpretation of the genome sequence of the phytopathogenic fungus Rhizoctonia solani AG1-IB isolate 7/3/14.</title>
        <authorList>
            <person name="Wibberg D.W."/>
            <person name="Jelonek L.J."/>
            <person name="Rupp O.R."/>
            <person name="Hennig M.H."/>
            <person name="Eikmeyer F.E."/>
            <person name="Goesmann A.G."/>
            <person name="Hartmann A.H."/>
            <person name="Borriss R.B."/>
            <person name="Grosch R.G."/>
            <person name="Puehler A.P."/>
            <person name="Schlueter A.S."/>
        </authorList>
    </citation>
    <scope>NUCLEOTIDE SEQUENCE [LARGE SCALE GENOMIC DNA]</scope>
    <source>
        <strain evidence="3">AG1-IB / isolate 7/3/14</strain>
    </source>
</reference>
<organism evidence="2 3">
    <name type="scientific">Thanatephorus cucumeris (strain AG1-IB / isolate 7/3/14)</name>
    <name type="common">Lettuce bottom rot fungus</name>
    <name type="synonym">Rhizoctonia solani</name>
    <dbReference type="NCBI Taxonomy" id="1108050"/>
    <lineage>
        <taxon>Eukaryota</taxon>
        <taxon>Fungi</taxon>
        <taxon>Dikarya</taxon>
        <taxon>Basidiomycota</taxon>
        <taxon>Agaricomycotina</taxon>
        <taxon>Agaricomycetes</taxon>
        <taxon>Cantharellales</taxon>
        <taxon>Ceratobasidiaceae</taxon>
        <taxon>Rhizoctonia</taxon>
        <taxon>Rhizoctonia solani AG-1</taxon>
    </lineage>
</organism>
<dbReference type="HOGENOM" id="CLU_642795_0_0_1"/>
<dbReference type="Proteomes" id="UP000012065">
    <property type="component" value="Unassembled WGS sequence"/>
</dbReference>
<dbReference type="AlphaFoldDB" id="M5BIG2"/>
<gene>
    <name evidence="2" type="ORF">BN14_00286</name>
</gene>
<sequence>MLRLSLQKLSLVETLNSAKASKSKGWLRGWKSTNAKPPSPTPPAGPPTQPRQRLLSGFMGSGTSKHKQKPSESGTILQPQPNMDDGYAPCESPWSSNPDLNQDQPREKESRMQRVITTIRGGLGRKPSSSKLGHFPSKSMSRLPGTAPPTQVGAPLARSASTNANGKEGGMWPMSPRSKAPPLPVDPPAVPPPTTNPSPTPTPTPVAPAMTVPISVIPNSATPVPAAPKPRPAEPEKRPATKDVPIIDKTRVPPSNGAPPTPAATKARMYLDSNGRPVETPRAEKRSSTQAPPPNLPRPNSPTLVNRPVGRIPVGQTKIFTNDPANRSAAHPTPVSGAAPVPTTPHGSHRTLTRSGHRISSSRERVPSAPAAPTNLLRPSRSREQPVYPADPPPPPGEAADLGLPTPDETPRASPTGRSNSSTPPFE</sequence>
<proteinExistence type="predicted"/>
<name>M5BIG2_THACB</name>
<feature type="compositionally biased region" description="Pro residues" evidence="1">
    <location>
        <begin position="179"/>
        <end position="206"/>
    </location>
</feature>
<accession>M5BIG2</accession>
<feature type="compositionally biased region" description="Basic and acidic residues" evidence="1">
    <location>
        <begin position="231"/>
        <end position="251"/>
    </location>
</feature>
<evidence type="ECO:0000256" key="1">
    <source>
        <dbReference type="SAM" id="MobiDB-lite"/>
    </source>
</evidence>
<evidence type="ECO:0000313" key="3">
    <source>
        <dbReference type="Proteomes" id="UP000012065"/>
    </source>
</evidence>
<feature type="compositionally biased region" description="Pro residues" evidence="1">
    <location>
        <begin position="37"/>
        <end position="49"/>
    </location>
</feature>
<feature type="compositionally biased region" description="Basic residues" evidence="1">
    <location>
        <begin position="347"/>
        <end position="357"/>
    </location>
</feature>
<protein>
    <submittedName>
        <fullName evidence="2">Uncharacterized protein</fullName>
    </submittedName>
</protein>
<feature type="compositionally biased region" description="Polar residues" evidence="1">
    <location>
        <begin position="71"/>
        <end position="81"/>
    </location>
</feature>
<feature type="region of interest" description="Disordered" evidence="1">
    <location>
        <begin position="15"/>
        <end position="427"/>
    </location>
</feature>
<evidence type="ECO:0000313" key="2">
    <source>
        <dbReference type="EMBL" id="CCO26266.1"/>
    </source>
</evidence>
<feature type="compositionally biased region" description="Pro residues" evidence="1">
    <location>
        <begin position="291"/>
        <end position="300"/>
    </location>
</feature>
<feature type="compositionally biased region" description="Polar residues" evidence="1">
    <location>
        <begin position="93"/>
        <end position="103"/>
    </location>
</feature>
<comment type="caution">
    <text evidence="2">The sequence shown here is derived from an EMBL/GenBank/DDBJ whole genome shotgun (WGS) entry which is preliminary data.</text>
</comment>
<feature type="compositionally biased region" description="Polar residues" evidence="1">
    <location>
        <begin position="416"/>
        <end position="427"/>
    </location>
</feature>
<dbReference type="EMBL" id="CAOJ01000344">
    <property type="protein sequence ID" value="CCO26266.1"/>
    <property type="molecule type" value="Genomic_DNA"/>
</dbReference>